<protein>
    <submittedName>
        <fullName evidence="1">Uncharacterized protein</fullName>
    </submittedName>
</protein>
<evidence type="ECO:0000313" key="1">
    <source>
        <dbReference type="EMBL" id="KTC96334.1"/>
    </source>
</evidence>
<reference evidence="1 4" key="1">
    <citation type="submission" date="2015-11" db="EMBL/GenBank/DDBJ databases">
        <title>Genomic analysis of 38 Legionella species identifies large and diverse effector repertoires.</title>
        <authorList>
            <person name="Burstein D."/>
            <person name="Amaro F."/>
            <person name="Zusman T."/>
            <person name="Lifshitz Z."/>
            <person name="Cohen O."/>
            <person name="Gilbert J.A."/>
            <person name="Pupko T."/>
            <person name="Shuman H.A."/>
            <person name="Segal G."/>
        </authorList>
    </citation>
    <scope>NUCLEOTIDE SEQUENCE [LARGE SCALE GENOMIC DNA]</scope>
    <source>
        <strain evidence="1 4">WO-44C</strain>
    </source>
</reference>
<evidence type="ECO:0000313" key="5">
    <source>
        <dbReference type="Proteomes" id="UP000251942"/>
    </source>
</evidence>
<keyword evidence="4" id="KW-1185">Reference proteome</keyword>
<dbReference type="EMBL" id="UASS01000039">
    <property type="protein sequence ID" value="SPX62549.1"/>
    <property type="molecule type" value="Genomic_DNA"/>
</dbReference>
<evidence type="ECO:0000313" key="6">
    <source>
        <dbReference type="Proteomes" id="UP000254033"/>
    </source>
</evidence>
<dbReference type="AlphaFoldDB" id="A0A0W0TL38"/>
<reference evidence="5 6" key="2">
    <citation type="submission" date="2018-06" db="EMBL/GenBank/DDBJ databases">
        <authorList>
            <consortium name="Pathogen Informatics"/>
            <person name="Doyle S."/>
        </authorList>
    </citation>
    <scope>NUCLEOTIDE SEQUENCE [LARGE SCALE GENOMIC DNA]</scope>
    <source>
        <strain evidence="3 6">NCTC11978</strain>
        <strain evidence="2 5">NCTC12022</strain>
    </source>
</reference>
<dbReference type="OrthoDB" id="5637942at2"/>
<organism evidence="1 4">
    <name type="scientific">Legionella feeleii</name>
    <dbReference type="NCBI Taxonomy" id="453"/>
    <lineage>
        <taxon>Bacteria</taxon>
        <taxon>Pseudomonadati</taxon>
        <taxon>Pseudomonadota</taxon>
        <taxon>Gammaproteobacteria</taxon>
        <taxon>Legionellales</taxon>
        <taxon>Legionellaceae</taxon>
        <taxon>Legionella</taxon>
    </lineage>
</organism>
<dbReference type="EMBL" id="UGNY01000001">
    <property type="protein sequence ID" value="STX39210.1"/>
    <property type="molecule type" value="Genomic_DNA"/>
</dbReference>
<evidence type="ECO:0000313" key="4">
    <source>
        <dbReference type="Proteomes" id="UP000054698"/>
    </source>
</evidence>
<dbReference type="Proteomes" id="UP000254033">
    <property type="component" value="Unassembled WGS sequence"/>
</dbReference>
<dbReference type="EMBL" id="LNYB01000081">
    <property type="protein sequence ID" value="KTC96334.1"/>
    <property type="molecule type" value="Genomic_DNA"/>
</dbReference>
<gene>
    <name evidence="1" type="ORF">Lfee_2132</name>
    <name evidence="3" type="ORF">NCTC11978_02404</name>
    <name evidence="2" type="ORF">NCTC12022_03311</name>
</gene>
<proteinExistence type="predicted"/>
<name>A0A0W0TL38_9GAMM</name>
<dbReference type="PATRIC" id="fig|453.4.peg.2335"/>
<evidence type="ECO:0000313" key="3">
    <source>
        <dbReference type="EMBL" id="STX39210.1"/>
    </source>
</evidence>
<evidence type="ECO:0000313" key="2">
    <source>
        <dbReference type="EMBL" id="SPX62549.1"/>
    </source>
</evidence>
<dbReference type="RefSeq" id="WP_112854879.1">
    <property type="nucleotide sequence ID" value="NZ_CAAAHT010000001.1"/>
</dbReference>
<sequence length="125" mass="14175">MPSFFGLKNNNRELVFYTPIFEAIDPGHDLGEYNTWRWIEKPTNVYRNFYQSRADLHADTKAHGCYKITLPTTSETGSILSGVDLRDKCHTLALSLPAEQIISYIAKNGTEYENPFYAQASIPAP</sequence>
<dbReference type="Proteomes" id="UP000054698">
    <property type="component" value="Unassembled WGS sequence"/>
</dbReference>
<dbReference type="Proteomes" id="UP000251942">
    <property type="component" value="Unassembled WGS sequence"/>
</dbReference>
<accession>A0A0W0TL38</accession>